<comment type="subcellular location">
    <subcellularLocation>
        <location evidence="6">Cytoplasm</location>
    </subcellularLocation>
</comment>
<feature type="binding site" evidence="6">
    <location>
        <position position="267"/>
    </location>
    <ligand>
        <name>ATP</name>
        <dbReference type="ChEBI" id="CHEBI:30616"/>
    </ligand>
</feature>
<dbReference type="Pfam" id="PF07724">
    <property type="entry name" value="AAA_2"/>
    <property type="match status" value="1"/>
</dbReference>
<feature type="domain" description="Clp ATPase C-terminal" evidence="8">
    <location>
        <begin position="347"/>
        <end position="443"/>
    </location>
</feature>
<dbReference type="InterPro" id="IPR050052">
    <property type="entry name" value="ATP-dep_Clp_protease_ClpX"/>
</dbReference>
<gene>
    <name evidence="6" type="primary">hslU</name>
    <name evidence="9" type="ORF">Cdeb_02125</name>
</gene>
<evidence type="ECO:0000256" key="6">
    <source>
        <dbReference type="HAMAP-Rule" id="MF_00249"/>
    </source>
</evidence>
<dbReference type="GO" id="GO:0005524">
    <property type="term" value="F:ATP binding"/>
    <property type="evidence" value="ECO:0007669"/>
    <property type="project" value="UniProtKB-UniRule"/>
</dbReference>
<dbReference type="InterPro" id="IPR004491">
    <property type="entry name" value="HslU"/>
</dbReference>
<dbReference type="SUPFAM" id="SSF52540">
    <property type="entry name" value="P-loop containing nucleoside triphosphate hydrolases"/>
    <property type="match status" value="1"/>
</dbReference>
<dbReference type="FunFam" id="3.40.50.300:FF:000213">
    <property type="entry name" value="ATP-dependent protease ATPase subunit HslU"/>
    <property type="match status" value="1"/>
</dbReference>
<keyword evidence="9" id="KW-0645">Protease</keyword>
<dbReference type="InterPro" id="IPR003959">
    <property type="entry name" value="ATPase_AAA_core"/>
</dbReference>
<reference evidence="9 10" key="1">
    <citation type="submission" date="2013-12" db="EMBL/GenBank/DDBJ databases">
        <title>Genome and proteome characterization of Caldibacillus debilis GB1 derived from a cellulolytic aero-tolerant co-culture.</title>
        <authorList>
            <person name="Wushke S.T."/>
            <person name="Zhang X."/>
            <person name="Fristensky B."/>
            <person name="Wilkins J.A."/>
            <person name="Levin D.B."/>
            <person name="Sparling R."/>
        </authorList>
    </citation>
    <scope>NUCLEOTIDE SEQUENCE [LARGE SCALE GENOMIC DNA]</scope>
    <source>
        <strain evidence="9 10">GB1</strain>
    </source>
</reference>
<evidence type="ECO:0000313" key="9">
    <source>
        <dbReference type="EMBL" id="RKO60964.1"/>
    </source>
</evidence>
<dbReference type="NCBIfam" id="NF003544">
    <property type="entry name" value="PRK05201.1"/>
    <property type="match status" value="1"/>
</dbReference>
<keyword evidence="3 6" id="KW-0547">Nucleotide-binding</keyword>
<keyword evidence="2 6" id="KW-0963">Cytoplasm</keyword>
<evidence type="ECO:0000259" key="8">
    <source>
        <dbReference type="SMART" id="SM01086"/>
    </source>
</evidence>
<evidence type="ECO:0000256" key="4">
    <source>
        <dbReference type="ARBA" id="ARBA00022840"/>
    </source>
</evidence>
<dbReference type="InterPro" id="IPR019489">
    <property type="entry name" value="Clp_ATPase_C"/>
</dbReference>
<keyword evidence="4 6" id="KW-0067">ATP-binding</keyword>
<dbReference type="Pfam" id="PF00004">
    <property type="entry name" value="AAA"/>
    <property type="match status" value="1"/>
</dbReference>
<proteinExistence type="inferred from homology"/>
<dbReference type="GO" id="GO:0016887">
    <property type="term" value="F:ATP hydrolysis activity"/>
    <property type="evidence" value="ECO:0007669"/>
    <property type="project" value="InterPro"/>
</dbReference>
<comment type="subunit">
    <text evidence="6">A double ring-shaped homohexamer of HslV is capped on each side by a ring-shaped HslU homohexamer. The assembly of the HslU/HslV complex is dependent on binding of ATP.</text>
</comment>
<dbReference type="SMART" id="SM00382">
    <property type="entry name" value="AAA"/>
    <property type="match status" value="1"/>
</dbReference>
<dbReference type="Gene3D" id="3.40.50.300">
    <property type="entry name" value="P-loop containing nucleotide triphosphate hydrolases"/>
    <property type="match status" value="2"/>
</dbReference>
<dbReference type="EMBL" id="AZRV01000048">
    <property type="protein sequence ID" value="RKO60964.1"/>
    <property type="molecule type" value="Genomic_DNA"/>
</dbReference>
<evidence type="ECO:0000256" key="5">
    <source>
        <dbReference type="ARBA" id="ARBA00023186"/>
    </source>
</evidence>
<keyword evidence="5 6" id="KW-0143">Chaperone</keyword>
<name>A0A420VBI2_9BACI</name>
<dbReference type="PANTHER" id="PTHR48102:SF3">
    <property type="entry name" value="ATP-DEPENDENT PROTEASE ATPASE SUBUNIT HSLU"/>
    <property type="match status" value="1"/>
</dbReference>
<evidence type="ECO:0000256" key="1">
    <source>
        <dbReference type="ARBA" id="ARBA00009771"/>
    </source>
</evidence>
<keyword evidence="10" id="KW-1185">Reference proteome</keyword>
<dbReference type="GO" id="GO:0036402">
    <property type="term" value="F:proteasome-activating activity"/>
    <property type="evidence" value="ECO:0007669"/>
    <property type="project" value="UniProtKB-UniRule"/>
</dbReference>
<dbReference type="Proteomes" id="UP000286235">
    <property type="component" value="Unassembled WGS sequence"/>
</dbReference>
<evidence type="ECO:0000313" key="10">
    <source>
        <dbReference type="Proteomes" id="UP000286235"/>
    </source>
</evidence>
<evidence type="ECO:0000256" key="3">
    <source>
        <dbReference type="ARBA" id="ARBA00022741"/>
    </source>
</evidence>
<dbReference type="InterPro" id="IPR003593">
    <property type="entry name" value="AAA+_ATPase"/>
</dbReference>
<feature type="binding site" evidence="6">
    <location>
        <position position="333"/>
    </location>
    <ligand>
        <name>ATP</name>
        <dbReference type="ChEBI" id="CHEBI:30616"/>
    </ligand>
</feature>
<dbReference type="AlphaFoldDB" id="A0A420VBI2"/>
<sequence length="455" mass="51357">MEKLDQYIVGQQEAKRAVAVALRNRYRRSLLPEKLRDEIMPKNILMIGPTGVGKTEIARRIAKLVNAPFVKVEATKFTEVGYVGRDVESMVRDLVETSVRLVKQEKMLAVQEKAKANAERRLVSLLVPAQKKQANMKNPFEMLFGGGTVSEPEPDAGDDGTIVEKRRAVREKLAKGELEDELVTLEVEEQSPFMFDLLQGSGLEQMGMNMQDAFSNLLPKRKKKKRVPVKDARKILIQEEAQKLIDMDEVTQQAIERAEQHGIIFIDEIDKIANKNGGGSSIDVSREGVQRDILPVVEGCTVVTKYGPVKTDHMLFIAAGAFHLTKPSDLIPELQGRFPIRVELKKLSVDDFVRILVEPDNAILKQYQALLETEGIKIEFSDEAIRRIAEIAYEVNQQTDNIGARRLHTIMEKLLEDLSFEAPDITMEKITITDKYVMDKLGAIMKDKDLSQYIL</sequence>
<keyword evidence="9" id="KW-0378">Hydrolase</keyword>
<dbReference type="GO" id="GO:0043335">
    <property type="term" value="P:protein unfolding"/>
    <property type="evidence" value="ECO:0007669"/>
    <property type="project" value="UniProtKB-UniRule"/>
</dbReference>
<comment type="caution">
    <text evidence="9">The sequence shown here is derived from an EMBL/GenBank/DDBJ whole genome shotgun (WGS) entry which is preliminary data.</text>
</comment>
<organism evidence="9 10">
    <name type="scientific">Caldibacillus debilis GB1</name>
    <dbReference type="NCBI Taxonomy" id="1339248"/>
    <lineage>
        <taxon>Bacteria</taxon>
        <taxon>Bacillati</taxon>
        <taxon>Bacillota</taxon>
        <taxon>Bacilli</taxon>
        <taxon>Bacillales</taxon>
        <taxon>Bacillaceae</taxon>
        <taxon>Caldibacillus</taxon>
    </lineage>
</organism>
<dbReference type="GO" id="GO:0008233">
    <property type="term" value="F:peptidase activity"/>
    <property type="evidence" value="ECO:0007669"/>
    <property type="project" value="UniProtKB-KW"/>
</dbReference>
<feature type="binding site" evidence="6">
    <location>
        <position position="9"/>
    </location>
    <ligand>
        <name>ATP</name>
        <dbReference type="ChEBI" id="CHEBI:30616"/>
    </ligand>
</feature>
<feature type="binding site" evidence="6">
    <location>
        <position position="405"/>
    </location>
    <ligand>
        <name>ATP</name>
        <dbReference type="ChEBI" id="CHEBI:30616"/>
    </ligand>
</feature>
<evidence type="ECO:0000256" key="2">
    <source>
        <dbReference type="ARBA" id="ARBA00022490"/>
    </source>
</evidence>
<dbReference type="CDD" id="cd19498">
    <property type="entry name" value="RecA-like_HslU"/>
    <property type="match status" value="1"/>
</dbReference>
<protein>
    <recommendedName>
        <fullName evidence="6">ATP-dependent protease ATPase subunit HslU</fullName>
    </recommendedName>
    <alternativeName>
        <fullName evidence="6">Unfoldase HslU</fullName>
    </alternativeName>
</protein>
<feature type="binding site" evidence="6">
    <location>
        <begin position="51"/>
        <end position="56"/>
    </location>
    <ligand>
        <name>ATP</name>
        <dbReference type="ChEBI" id="CHEBI:30616"/>
    </ligand>
</feature>
<dbReference type="InterPro" id="IPR027417">
    <property type="entry name" value="P-loop_NTPase"/>
</dbReference>
<dbReference type="Pfam" id="PF10431">
    <property type="entry name" value="ClpB_D2-small"/>
    <property type="match status" value="1"/>
</dbReference>
<dbReference type="PANTHER" id="PTHR48102">
    <property type="entry name" value="ATP-DEPENDENT CLP PROTEASE ATP-BINDING SUBUNIT CLPX-LIKE, MITOCHONDRIAL-RELATED"/>
    <property type="match status" value="1"/>
</dbReference>
<evidence type="ECO:0000259" key="7">
    <source>
        <dbReference type="SMART" id="SM00382"/>
    </source>
</evidence>
<dbReference type="NCBIfam" id="TIGR00390">
    <property type="entry name" value="hslU"/>
    <property type="match status" value="1"/>
</dbReference>
<feature type="domain" description="AAA+ ATPase" evidence="7">
    <location>
        <begin position="40"/>
        <end position="348"/>
    </location>
</feature>
<dbReference type="HAMAP" id="MF_00249">
    <property type="entry name" value="HslU"/>
    <property type="match status" value="1"/>
</dbReference>
<comment type="similarity">
    <text evidence="1 6">Belongs to the ClpX chaperone family. HslU subfamily.</text>
</comment>
<dbReference type="SMART" id="SM01086">
    <property type="entry name" value="ClpB_D2-small"/>
    <property type="match status" value="1"/>
</dbReference>
<dbReference type="GO" id="GO:0009376">
    <property type="term" value="C:HslUV protease complex"/>
    <property type="evidence" value="ECO:0007669"/>
    <property type="project" value="UniProtKB-UniRule"/>
</dbReference>
<comment type="function">
    <text evidence="6">ATPase subunit of a proteasome-like degradation complex; this subunit has chaperone activity. The binding of ATP and its subsequent hydrolysis by HslU are essential for unfolding of protein substrates subsequently hydrolyzed by HslV. HslU recognizes the N-terminal part of its protein substrates and unfolds these before they are guided to HslV for hydrolysis.</text>
</comment>
<accession>A0A420VBI2</accession>
<dbReference type="Gene3D" id="1.10.8.60">
    <property type="match status" value="1"/>
</dbReference>